<dbReference type="GO" id="GO:0000287">
    <property type="term" value="F:magnesium ion binding"/>
    <property type="evidence" value="ECO:0007669"/>
    <property type="project" value="TreeGrafter"/>
</dbReference>
<dbReference type="GeneID" id="14890256"/>
<dbReference type="NCBIfam" id="TIGR01484">
    <property type="entry name" value="HAD-SF-IIB"/>
    <property type="match status" value="1"/>
</dbReference>
<dbReference type="GO" id="GO:0005829">
    <property type="term" value="C:cytosol"/>
    <property type="evidence" value="ECO:0007669"/>
    <property type="project" value="TreeGrafter"/>
</dbReference>
<accession>A0A0A1U961</accession>
<dbReference type="PANTHER" id="PTHR10000">
    <property type="entry name" value="PHOSPHOSERINE PHOSPHATASE"/>
    <property type="match status" value="1"/>
</dbReference>
<dbReference type="GO" id="GO:0016791">
    <property type="term" value="F:phosphatase activity"/>
    <property type="evidence" value="ECO:0007669"/>
    <property type="project" value="TreeGrafter"/>
</dbReference>
<sequence length="260" mass="29027">MKTFIIDVDGTLASQSRDAVAPIDLAAIQEEKKKGNRVIICTGRSIYETRHILESINHDDILVSTNGGLSVKGDVLYAHKYMDSEQSAAILQVVNTEKMNGYVISSEVSNGKFTEYFDDAKTFQRRKNSEFVELTVYAKTKEQKDGWIEILKKNVGDKLVVKNSGETIIEIVSKNVNKGNSLKELDDKKLLGDFLVYIGDSENDLQAFDFVQKKKGVAVAMGNAFEEVKKKADYVTDDVDHGGVAKAIEWVNTNYPKQNM</sequence>
<organism evidence="1 2">
    <name type="scientific">Entamoeba invadens IP1</name>
    <dbReference type="NCBI Taxonomy" id="370355"/>
    <lineage>
        <taxon>Eukaryota</taxon>
        <taxon>Amoebozoa</taxon>
        <taxon>Evosea</taxon>
        <taxon>Archamoebae</taxon>
        <taxon>Mastigamoebida</taxon>
        <taxon>Entamoebidae</taxon>
        <taxon>Entamoeba</taxon>
    </lineage>
</organism>
<dbReference type="KEGG" id="eiv:EIN_155460"/>
<reference evidence="1 2" key="1">
    <citation type="submission" date="2012-10" db="EMBL/GenBank/DDBJ databases">
        <authorList>
            <person name="Zafar N."/>
            <person name="Inman J."/>
            <person name="Hall N."/>
            <person name="Lorenzi H."/>
            <person name="Caler E."/>
        </authorList>
    </citation>
    <scope>NUCLEOTIDE SEQUENCE [LARGE SCALE GENOMIC DNA]</scope>
    <source>
        <strain evidence="1 2">IP1</strain>
    </source>
</reference>
<proteinExistence type="predicted"/>
<dbReference type="OrthoDB" id="27226at2759"/>
<keyword evidence="2" id="KW-1185">Reference proteome</keyword>
<dbReference type="Gene3D" id="3.30.1240.10">
    <property type="match status" value="1"/>
</dbReference>
<evidence type="ECO:0000313" key="2">
    <source>
        <dbReference type="Proteomes" id="UP000014680"/>
    </source>
</evidence>
<dbReference type="SFLD" id="SFLDS00003">
    <property type="entry name" value="Haloacid_Dehalogenase"/>
    <property type="match status" value="1"/>
</dbReference>
<dbReference type="InterPro" id="IPR023214">
    <property type="entry name" value="HAD_sf"/>
</dbReference>
<dbReference type="EMBL" id="KB206474">
    <property type="protein sequence ID" value="ELP91439.1"/>
    <property type="molecule type" value="Genomic_DNA"/>
</dbReference>
<dbReference type="RefSeq" id="XP_004258210.1">
    <property type="nucleotide sequence ID" value="XM_004258162.1"/>
</dbReference>
<dbReference type="Gene3D" id="3.40.50.1000">
    <property type="entry name" value="HAD superfamily/HAD-like"/>
    <property type="match status" value="1"/>
</dbReference>
<dbReference type="Pfam" id="PF08282">
    <property type="entry name" value="Hydrolase_3"/>
    <property type="match status" value="1"/>
</dbReference>
<name>A0A0A1U961_ENTIV</name>
<dbReference type="SUPFAM" id="SSF56784">
    <property type="entry name" value="HAD-like"/>
    <property type="match status" value="1"/>
</dbReference>
<protein>
    <submittedName>
        <fullName evidence="1">Uncharacterized protein</fullName>
    </submittedName>
</protein>
<dbReference type="OMA" id="NIDGFRH"/>
<dbReference type="PANTHER" id="PTHR10000:SF8">
    <property type="entry name" value="HAD SUPERFAMILY HYDROLASE-LIKE, TYPE 3"/>
    <property type="match status" value="1"/>
</dbReference>
<evidence type="ECO:0000313" key="1">
    <source>
        <dbReference type="EMBL" id="ELP91439.1"/>
    </source>
</evidence>
<gene>
    <name evidence="1" type="ORF">EIN_155460</name>
</gene>
<dbReference type="InterPro" id="IPR036412">
    <property type="entry name" value="HAD-like_sf"/>
</dbReference>
<dbReference type="Proteomes" id="UP000014680">
    <property type="component" value="Unassembled WGS sequence"/>
</dbReference>
<dbReference type="SFLD" id="SFLDG01140">
    <property type="entry name" value="C2.B:_Phosphomannomutase_and_P"/>
    <property type="match status" value="1"/>
</dbReference>
<dbReference type="VEuPathDB" id="AmoebaDB:EIN_155460"/>
<dbReference type="AlphaFoldDB" id="A0A0A1U961"/>
<dbReference type="InterPro" id="IPR006379">
    <property type="entry name" value="HAD-SF_hydro_IIB"/>
</dbReference>